<evidence type="ECO:0000259" key="3">
    <source>
        <dbReference type="Pfam" id="PF00125"/>
    </source>
</evidence>
<protein>
    <recommendedName>
        <fullName evidence="3">Core Histone H2A/H2B/H3 domain-containing protein</fullName>
    </recommendedName>
</protein>
<comment type="similarity">
    <text evidence="2">Belongs to the histone H2B family.</text>
</comment>
<dbReference type="AlphaFoldDB" id="A0A6N2CEL2"/>
<name>A0A6N2CEL2_SOLCI</name>
<dbReference type="GO" id="GO:0000786">
    <property type="term" value="C:nucleosome"/>
    <property type="evidence" value="ECO:0007669"/>
    <property type="project" value="InterPro"/>
</dbReference>
<dbReference type="CDD" id="cd22910">
    <property type="entry name" value="HFD_H2B"/>
    <property type="match status" value="1"/>
</dbReference>
<comment type="caution">
    <text evidence="4">The sequence shown here is derived from an EMBL/GenBank/DDBJ whole genome shotgun (WGS) entry which is preliminary data.</text>
</comment>
<comment type="function">
    <text evidence="1">Core component of nucleosome. Nucleosomes wrap and compact DNA into chromatin, limiting DNA accessibility to the cellular machineries which require DNA as a template. Histones thereby play a central role in transcription regulation, DNA repair, DNA replication and chromosomal stability. DNA accessibility is regulated via a complex set of post-translational modifications of histones, also called histone code, and nucleosome remodeling.</text>
</comment>
<dbReference type="InterPro" id="IPR007125">
    <property type="entry name" value="H2A/H2B/H3"/>
</dbReference>
<dbReference type="PANTHER" id="PTHR23428">
    <property type="entry name" value="HISTONE H2B"/>
    <property type="match status" value="1"/>
</dbReference>
<dbReference type="PRINTS" id="PR00621">
    <property type="entry name" value="HISTONEH2B"/>
</dbReference>
<evidence type="ECO:0000313" key="4">
    <source>
        <dbReference type="EMBL" id="TMX05036.1"/>
    </source>
</evidence>
<dbReference type="EMBL" id="RXGB01000143">
    <property type="protein sequence ID" value="TMX05036.1"/>
    <property type="molecule type" value="Genomic_DNA"/>
</dbReference>
<dbReference type="Gene3D" id="1.10.20.10">
    <property type="entry name" value="Histone, subunit A"/>
    <property type="match status" value="1"/>
</dbReference>
<feature type="domain" description="Core Histone H2A/H2B/H3" evidence="3">
    <location>
        <begin position="35"/>
        <end position="105"/>
    </location>
</feature>
<dbReference type="InterPro" id="IPR009072">
    <property type="entry name" value="Histone-fold"/>
</dbReference>
<sequence>MEAKAETKSLVEKAVAAAADKSKSNMKIPKYATGDKKSKRSKKSVETYKNCIFKVLKEVNPDLAISSKAMGIMNNFINDIFEKLSQEFSILSRYNKKRTITTPEI</sequence>
<dbReference type="GO" id="GO:0046982">
    <property type="term" value="F:protein heterodimerization activity"/>
    <property type="evidence" value="ECO:0007669"/>
    <property type="project" value="InterPro"/>
</dbReference>
<evidence type="ECO:0000256" key="2">
    <source>
        <dbReference type="ARBA" id="ARBA00006846"/>
    </source>
</evidence>
<proteinExistence type="inferred from homology"/>
<dbReference type="GO" id="GO:0003677">
    <property type="term" value="F:DNA binding"/>
    <property type="evidence" value="ECO:0007669"/>
    <property type="project" value="InterPro"/>
</dbReference>
<organism evidence="4">
    <name type="scientific">Solanum chilense</name>
    <name type="common">Tomato</name>
    <name type="synonym">Lycopersicon chilense</name>
    <dbReference type="NCBI Taxonomy" id="4083"/>
    <lineage>
        <taxon>Eukaryota</taxon>
        <taxon>Viridiplantae</taxon>
        <taxon>Streptophyta</taxon>
        <taxon>Embryophyta</taxon>
        <taxon>Tracheophyta</taxon>
        <taxon>Spermatophyta</taxon>
        <taxon>Magnoliopsida</taxon>
        <taxon>eudicotyledons</taxon>
        <taxon>Gunneridae</taxon>
        <taxon>Pentapetalae</taxon>
        <taxon>asterids</taxon>
        <taxon>lamiids</taxon>
        <taxon>Solanales</taxon>
        <taxon>Solanaceae</taxon>
        <taxon>Solanoideae</taxon>
        <taxon>Solaneae</taxon>
        <taxon>Solanum</taxon>
        <taxon>Solanum subgen. Lycopersicon</taxon>
    </lineage>
</organism>
<dbReference type="GO" id="GO:0030527">
    <property type="term" value="F:structural constituent of chromatin"/>
    <property type="evidence" value="ECO:0007669"/>
    <property type="project" value="InterPro"/>
</dbReference>
<reference evidence="4" key="1">
    <citation type="submission" date="2019-05" db="EMBL/GenBank/DDBJ databases">
        <title>The de novo reference genome and transcriptome assemblies of the wild tomato species Solanum chilense.</title>
        <authorList>
            <person name="Stam R."/>
            <person name="Nosenko T."/>
            <person name="Hoerger A.C."/>
            <person name="Stephan W."/>
            <person name="Seidel M.A."/>
            <person name="Kuhn J.M.M."/>
            <person name="Haberer G."/>
            <person name="Tellier A."/>
        </authorList>
    </citation>
    <scope>NUCLEOTIDE SEQUENCE</scope>
    <source>
        <tissue evidence="4">Mature leaves</tissue>
    </source>
</reference>
<dbReference type="SMART" id="SM00427">
    <property type="entry name" value="H2B"/>
    <property type="match status" value="1"/>
</dbReference>
<dbReference type="SUPFAM" id="SSF47113">
    <property type="entry name" value="Histone-fold"/>
    <property type="match status" value="1"/>
</dbReference>
<gene>
    <name evidence="4" type="ORF">EJD97_003171</name>
</gene>
<dbReference type="Pfam" id="PF00125">
    <property type="entry name" value="Histone"/>
    <property type="match status" value="1"/>
</dbReference>
<evidence type="ECO:0000256" key="1">
    <source>
        <dbReference type="ARBA" id="ARBA00002001"/>
    </source>
</evidence>
<accession>A0A6N2CEL2</accession>
<dbReference type="InterPro" id="IPR000558">
    <property type="entry name" value="Histone_H2B"/>
</dbReference>